<feature type="chain" id="PRO_5018253152" evidence="1">
    <location>
        <begin position="22"/>
        <end position="430"/>
    </location>
</feature>
<evidence type="ECO:0000256" key="1">
    <source>
        <dbReference type="SAM" id="SignalP"/>
    </source>
</evidence>
<dbReference type="RefSeq" id="WP_123133350.1">
    <property type="nucleotide sequence ID" value="NZ_JBHMAD010000001.1"/>
</dbReference>
<dbReference type="Proteomes" id="UP000271010">
    <property type="component" value="Unassembled WGS sequence"/>
</dbReference>
<feature type="signal peptide" evidence="1">
    <location>
        <begin position="1"/>
        <end position="21"/>
    </location>
</feature>
<dbReference type="PANTHER" id="PTHR12147">
    <property type="entry name" value="METALLOPEPTIDASE M28 FAMILY MEMBER"/>
    <property type="match status" value="1"/>
</dbReference>
<evidence type="ECO:0000313" key="4">
    <source>
        <dbReference type="Proteomes" id="UP000271010"/>
    </source>
</evidence>
<dbReference type="PANTHER" id="PTHR12147:SF26">
    <property type="entry name" value="PEPTIDASE M28 DOMAIN-CONTAINING PROTEIN"/>
    <property type="match status" value="1"/>
</dbReference>
<organism evidence="3 4">
    <name type="scientific">Rufibacter immobilis</name>
    <dbReference type="NCBI Taxonomy" id="1348778"/>
    <lineage>
        <taxon>Bacteria</taxon>
        <taxon>Pseudomonadati</taxon>
        <taxon>Bacteroidota</taxon>
        <taxon>Cytophagia</taxon>
        <taxon>Cytophagales</taxon>
        <taxon>Hymenobacteraceae</taxon>
        <taxon>Rufibacter</taxon>
    </lineage>
</organism>
<dbReference type="Gene3D" id="3.40.630.10">
    <property type="entry name" value="Zn peptidases"/>
    <property type="match status" value="2"/>
</dbReference>
<gene>
    <name evidence="3" type="ORF">EFA69_12350</name>
</gene>
<feature type="domain" description="Peptidase M28" evidence="2">
    <location>
        <begin position="208"/>
        <end position="408"/>
    </location>
</feature>
<dbReference type="InterPro" id="IPR007484">
    <property type="entry name" value="Peptidase_M28"/>
</dbReference>
<name>A0A3M9MZF7_9BACT</name>
<protein>
    <submittedName>
        <fullName evidence="3">M20/M25/M40 family metallo-hydrolase</fullName>
    </submittedName>
</protein>
<dbReference type="GO" id="GO:0008235">
    <property type="term" value="F:metalloexopeptidase activity"/>
    <property type="evidence" value="ECO:0007669"/>
    <property type="project" value="InterPro"/>
</dbReference>
<keyword evidence="1" id="KW-0732">Signal</keyword>
<dbReference type="AlphaFoldDB" id="A0A3M9MZF7"/>
<proteinExistence type="predicted"/>
<keyword evidence="3" id="KW-0378">Hydrolase</keyword>
<evidence type="ECO:0000313" key="3">
    <source>
        <dbReference type="EMBL" id="RNI30273.1"/>
    </source>
</evidence>
<reference evidence="3 4" key="1">
    <citation type="submission" date="2018-11" db="EMBL/GenBank/DDBJ databases">
        <title>Rufibacter latericius sp. nov., isolated from water in Baiyang Lake.</title>
        <authorList>
            <person name="Yang Y."/>
        </authorList>
    </citation>
    <scope>NUCLEOTIDE SEQUENCE [LARGE SCALE GENOMIC DNA]</scope>
    <source>
        <strain evidence="3 4">MCC P1</strain>
    </source>
</reference>
<dbReference type="InterPro" id="IPR045175">
    <property type="entry name" value="M28_fam"/>
</dbReference>
<accession>A0A3M9MZF7</accession>
<dbReference type="EMBL" id="RJJE01000009">
    <property type="protein sequence ID" value="RNI30273.1"/>
    <property type="molecule type" value="Genomic_DNA"/>
</dbReference>
<dbReference type="Pfam" id="PF04389">
    <property type="entry name" value="Peptidase_M28"/>
    <property type="match status" value="1"/>
</dbReference>
<comment type="caution">
    <text evidence="3">The sequence shown here is derived from an EMBL/GenBank/DDBJ whole genome shotgun (WGS) entry which is preliminary data.</text>
</comment>
<dbReference type="SUPFAM" id="SSF53187">
    <property type="entry name" value="Zn-dependent exopeptidases"/>
    <property type="match status" value="1"/>
</dbReference>
<keyword evidence="4" id="KW-1185">Reference proteome</keyword>
<sequence>MILKRTLTVCLSLLPLAGVYAQKDIQQKDVERIVRTLAADDMMGRSTFTPGIEKAATFIANEFKTIGLQPLTGDTDFKQEFKMYSLKIEKADIEINGERVGDEAFFVSTVHRKVEWEEKAPQPVFIGEKDDFRQVMNKVRRAEKDALVMVHPKHEQMFNRYASYFKQPNPVMELGKGHTLVFVLSPLTEVRSFDAEIKNAVTEMPLANVAGMIPGKRTKEYVVFSGHYDHIGIQKPVEGDSIANGADDDASGTTAVISLAKHFKKQGKPERTLIFVAFTAEEIGGYGSQYFSKQLNPDEIVAMFNIEMIGKGSKFGPNSAYITGFEKSDFGTLLQQAVKGTAYSFHPDPYPSQNLFYRSDNATLARLGVPAHTISSVQIDQDKLYHSVNDEVESLDMAHMTNMIKAIALGAKDFVQGKKTPKRVDKTQVQ</sequence>
<evidence type="ECO:0000259" key="2">
    <source>
        <dbReference type="Pfam" id="PF04389"/>
    </source>
</evidence>
<dbReference type="OrthoDB" id="844214at2"/>
<dbReference type="GO" id="GO:0006508">
    <property type="term" value="P:proteolysis"/>
    <property type="evidence" value="ECO:0007669"/>
    <property type="project" value="InterPro"/>
</dbReference>